<dbReference type="Proteomes" id="UP000324800">
    <property type="component" value="Unassembled WGS sequence"/>
</dbReference>
<comment type="caution">
    <text evidence="1">The sequence shown here is derived from an EMBL/GenBank/DDBJ whole genome shotgun (WGS) entry which is preliminary data.</text>
</comment>
<accession>A0A5J4VRD7</accession>
<dbReference type="EMBL" id="SNRW01005360">
    <property type="protein sequence ID" value="KAA6385228.1"/>
    <property type="molecule type" value="Genomic_DNA"/>
</dbReference>
<proteinExistence type="predicted"/>
<name>A0A5J4VRD7_9EUKA</name>
<evidence type="ECO:0000313" key="1">
    <source>
        <dbReference type="EMBL" id="KAA6385228.1"/>
    </source>
</evidence>
<reference evidence="1 2" key="1">
    <citation type="submission" date="2019-03" db="EMBL/GenBank/DDBJ databases">
        <title>Single cell metagenomics reveals metabolic interactions within the superorganism composed of flagellate Streblomastix strix and complex community of Bacteroidetes bacteria on its surface.</title>
        <authorList>
            <person name="Treitli S.C."/>
            <person name="Kolisko M."/>
            <person name="Husnik F."/>
            <person name="Keeling P."/>
            <person name="Hampl V."/>
        </authorList>
    </citation>
    <scope>NUCLEOTIDE SEQUENCE [LARGE SCALE GENOMIC DNA]</scope>
    <source>
        <strain evidence="1">ST1C</strain>
    </source>
</reference>
<sequence length="131" mass="15281">MKLEDVFDLHFFQECVQNFNKLNSDSEYALLNLLELILERAGIQIQFGILTLAHNSGLYDKIKQILLFRVAVEDQEHLHSNDGYSQITEQLLRCYLWTVRFEPFDDLDSKIAITKILEKNISLILCSRESS</sequence>
<gene>
    <name evidence="1" type="ORF">EZS28_019245</name>
</gene>
<evidence type="ECO:0000313" key="2">
    <source>
        <dbReference type="Proteomes" id="UP000324800"/>
    </source>
</evidence>
<organism evidence="1 2">
    <name type="scientific">Streblomastix strix</name>
    <dbReference type="NCBI Taxonomy" id="222440"/>
    <lineage>
        <taxon>Eukaryota</taxon>
        <taxon>Metamonada</taxon>
        <taxon>Preaxostyla</taxon>
        <taxon>Oxymonadida</taxon>
        <taxon>Streblomastigidae</taxon>
        <taxon>Streblomastix</taxon>
    </lineage>
</organism>
<dbReference type="AlphaFoldDB" id="A0A5J4VRD7"/>
<protein>
    <submittedName>
        <fullName evidence="1">Uncharacterized protein</fullName>
    </submittedName>
</protein>